<dbReference type="EMBL" id="JAIWYP010000016">
    <property type="protein sequence ID" value="KAH3696156.1"/>
    <property type="molecule type" value="Genomic_DNA"/>
</dbReference>
<gene>
    <name evidence="2" type="ORF">DPMN_083620</name>
</gene>
<organism evidence="2 3">
    <name type="scientific">Dreissena polymorpha</name>
    <name type="common">Zebra mussel</name>
    <name type="synonym">Mytilus polymorpha</name>
    <dbReference type="NCBI Taxonomy" id="45954"/>
    <lineage>
        <taxon>Eukaryota</taxon>
        <taxon>Metazoa</taxon>
        <taxon>Spiralia</taxon>
        <taxon>Lophotrochozoa</taxon>
        <taxon>Mollusca</taxon>
        <taxon>Bivalvia</taxon>
        <taxon>Autobranchia</taxon>
        <taxon>Heteroconchia</taxon>
        <taxon>Euheterodonta</taxon>
        <taxon>Imparidentia</taxon>
        <taxon>Neoheterodontei</taxon>
        <taxon>Myida</taxon>
        <taxon>Dreissenoidea</taxon>
        <taxon>Dreissenidae</taxon>
        <taxon>Dreissena</taxon>
    </lineage>
</organism>
<dbReference type="Proteomes" id="UP000828390">
    <property type="component" value="Unassembled WGS sequence"/>
</dbReference>
<sequence length="52" mass="5867">MQKPPKPCQREQRAPSTLKATSSDTDFEEETIARPQRKRTKPLLITTGDIVA</sequence>
<evidence type="ECO:0000313" key="2">
    <source>
        <dbReference type="EMBL" id="KAH3696156.1"/>
    </source>
</evidence>
<dbReference type="AlphaFoldDB" id="A0A9D4BBA0"/>
<reference evidence="2" key="2">
    <citation type="submission" date="2020-11" db="EMBL/GenBank/DDBJ databases">
        <authorList>
            <person name="McCartney M.A."/>
            <person name="Auch B."/>
            <person name="Kono T."/>
            <person name="Mallez S."/>
            <person name="Becker A."/>
            <person name="Gohl D.M."/>
            <person name="Silverstein K.A.T."/>
            <person name="Koren S."/>
            <person name="Bechman K.B."/>
            <person name="Herman A."/>
            <person name="Abrahante J.E."/>
            <person name="Garbe J."/>
        </authorList>
    </citation>
    <scope>NUCLEOTIDE SEQUENCE</scope>
    <source>
        <strain evidence="2">Duluth1</strain>
        <tissue evidence="2">Whole animal</tissue>
    </source>
</reference>
<name>A0A9D4BBA0_DREPO</name>
<comment type="caution">
    <text evidence="2">The sequence shown here is derived from an EMBL/GenBank/DDBJ whole genome shotgun (WGS) entry which is preliminary data.</text>
</comment>
<keyword evidence="3" id="KW-1185">Reference proteome</keyword>
<evidence type="ECO:0000313" key="3">
    <source>
        <dbReference type="Proteomes" id="UP000828390"/>
    </source>
</evidence>
<evidence type="ECO:0000256" key="1">
    <source>
        <dbReference type="SAM" id="MobiDB-lite"/>
    </source>
</evidence>
<feature type="region of interest" description="Disordered" evidence="1">
    <location>
        <begin position="1"/>
        <end position="52"/>
    </location>
</feature>
<feature type="compositionally biased region" description="Polar residues" evidence="1">
    <location>
        <begin position="14"/>
        <end position="24"/>
    </location>
</feature>
<proteinExistence type="predicted"/>
<reference evidence="2" key="1">
    <citation type="journal article" date="2019" name="bioRxiv">
        <title>The Genome of the Zebra Mussel, Dreissena polymorpha: A Resource for Invasive Species Research.</title>
        <authorList>
            <person name="McCartney M.A."/>
            <person name="Auch B."/>
            <person name="Kono T."/>
            <person name="Mallez S."/>
            <person name="Zhang Y."/>
            <person name="Obille A."/>
            <person name="Becker A."/>
            <person name="Abrahante J.E."/>
            <person name="Garbe J."/>
            <person name="Badalamenti J.P."/>
            <person name="Herman A."/>
            <person name="Mangelson H."/>
            <person name="Liachko I."/>
            <person name="Sullivan S."/>
            <person name="Sone E.D."/>
            <person name="Koren S."/>
            <person name="Silverstein K.A.T."/>
            <person name="Beckman K.B."/>
            <person name="Gohl D.M."/>
        </authorList>
    </citation>
    <scope>NUCLEOTIDE SEQUENCE</scope>
    <source>
        <strain evidence="2">Duluth1</strain>
        <tissue evidence="2">Whole animal</tissue>
    </source>
</reference>
<accession>A0A9D4BBA0</accession>
<protein>
    <submittedName>
        <fullName evidence="2">Uncharacterized protein</fullName>
    </submittedName>
</protein>